<dbReference type="PANTHER" id="PTHR11135">
    <property type="entry name" value="HISTONE ACETYLTRANSFERASE-RELATED"/>
    <property type="match status" value="1"/>
</dbReference>
<dbReference type="Pfam" id="PF16199">
    <property type="entry name" value="Radical_SAM_C"/>
    <property type="match status" value="1"/>
</dbReference>
<keyword evidence="8" id="KW-0819">tRNA processing</keyword>
<evidence type="ECO:0000256" key="7">
    <source>
        <dbReference type="ARBA" id="ARBA00022691"/>
    </source>
</evidence>
<dbReference type="Pfam" id="PF04055">
    <property type="entry name" value="Radical_SAM"/>
    <property type="match status" value="1"/>
</dbReference>
<protein>
    <recommendedName>
        <fullName evidence="14">tRNA carboxymethyluridine synthase</fullName>
        <ecNumber evidence="14">2.3.1.311</ecNumber>
    </recommendedName>
</protein>
<dbReference type="InterPro" id="IPR039661">
    <property type="entry name" value="ELP3"/>
</dbReference>
<feature type="domain" description="Elp3/MiaA/NifB-like radical SAM core" evidence="16">
    <location>
        <begin position="90"/>
        <end position="396"/>
    </location>
</feature>
<name>A0A3A4ZFA2_UNCKA</name>
<dbReference type="CDD" id="cd01335">
    <property type="entry name" value="Radical_SAM"/>
    <property type="match status" value="1"/>
</dbReference>
<keyword evidence="10" id="KW-0694">RNA-binding</keyword>
<dbReference type="GO" id="GO:0002926">
    <property type="term" value="P:tRNA wobble base 5-methoxycarbonylmethyl-2-thiouridinylation"/>
    <property type="evidence" value="ECO:0007669"/>
    <property type="project" value="TreeGrafter"/>
</dbReference>
<dbReference type="GO" id="GO:0033588">
    <property type="term" value="C:elongator holoenzyme complex"/>
    <property type="evidence" value="ECO:0007669"/>
    <property type="project" value="TreeGrafter"/>
</dbReference>
<evidence type="ECO:0000256" key="5">
    <source>
        <dbReference type="ARBA" id="ARBA00022555"/>
    </source>
</evidence>
<dbReference type="InterPro" id="IPR016181">
    <property type="entry name" value="Acyl_CoA_acyltransferase"/>
</dbReference>
<evidence type="ECO:0000259" key="16">
    <source>
        <dbReference type="SMART" id="SM00729"/>
    </source>
</evidence>
<sequence>MKSNNKSLLSIISDVADYQPHQGRDANKFVEKVLYANPDPSGNIHSKGDVIKAFRTMKKNGEIGLSDKQEKQFFENIRMKNVRTISGVTPVTVLTKPFPCPGKCIFCPNDVRMPKSYLSNEPGAQRAESNKFDPYFQTFNRLVALNNIGHPTDKIEIIILGGTWTSYPESYQVWFVKRIFEALNDFDAKENPEVINPEDIEMPYAEDLLAKAGGDSINRTYNQIVTEALNAKKHKGITESASWDELFKEHERNVSAKTRCVGLVIETRPDEINQEEVIRIRRLGATKIQLGVQSLDDEVLKQNKRGHDVLKTAEAFKIVREAGFKIHIHWMPNLLGSTPEKDIDDYRRLFDDPRFRPDEIKIYPCSLIESAELMKYYKNGSWKPYSYGDLLKVLTFAYKYTPSYCRITRMIRDIPSTDIVAGNLKTNFRQLVENNLDREKHEVNEIRSREIKNQNVDYSNLKLNTISYDSAISEEFFIEFTTHENRIVAFLRLSLPYNTQDQFIDELKSSAIIREVHVYGRSMELGKKHKGGAQHAGLGNKLIHKAFELATNEGFKKIAVISSIGTKEYYNKYGFNQTGLYQIKEI</sequence>
<proteinExistence type="inferred from homology"/>
<evidence type="ECO:0000313" key="17">
    <source>
        <dbReference type="EMBL" id="RJR27855.1"/>
    </source>
</evidence>
<evidence type="ECO:0000256" key="12">
    <source>
        <dbReference type="ARBA" id="ARBA00023014"/>
    </source>
</evidence>
<dbReference type="SFLD" id="SFLDG01086">
    <property type="entry name" value="elongater_protein-like"/>
    <property type="match status" value="1"/>
</dbReference>
<comment type="caution">
    <text evidence="17">The sequence shown here is derived from an EMBL/GenBank/DDBJ whole genome shotgun (WGS) entry which is preliminary data.</text>
</comment>
<dbReference type="EC" id="2.3.1.311" evidence="14"/>
<evidence type="ECO:0000313" key="18">
    <source>
        <dbReference type="Proteomes" id="UP000265540"/>
    </source>
</evidence>
<dbReference type="GO" id="GO:0046872">
    <property type="term" value="F:metal ion binding"/>
    <property type="evidence" value="ECO:0007669"/>
    <property type="project" value="UniProtKB-KW"/>
</dbReference>
<evidence type="ECO:0000256" key="9">
    <source>
        <dbReference type="ARBA" id="ARBA00022723"/>
    </source>
</evidence>
<evidence type="ECO:0000256" key="4">
    <source>
        <dbReference type="ARBA" id="ARBA00022485"/>
    </source>
</evidence>
<evidence type="ECO:0000256" key="2">
    <source>
        <dbReference type="ARBA" id="ARBA00005217"/>
    </source>
</evidence>
<dbReference type="Proteomes" id="UP000265540">
    <property type="component" value="Unassembled WGS sequence"/>
</dbReference>
<keyword evidence="13" id="KW-0012">Acyltransferase</keyword>
<keyword evidence="7" id="KW-0949">S-adenosyl-L-methionine</keyword>
<keyword evidence="9" id="KW-0479">Metal-binding</keyword>
<evidence type="ECO:0000256" key="8">
    <source>
        <dbReference type="ARBA" id="ARBA00022694"/>
    </source>
</evidence>
<dbReference type="AlphaFoldDB" id="A0A3A4ZFA2"/>
<reference evidence="17 18" key="1">
    <citation type="journal article" date="2017" name="ISME J.">
        <title>Energy and carbon metabolisms in a deep terrestrial subsurface fluid microbial community.</title>
        <authorList>
            <person name="Momper L."/>
            <person name="Jungbluth S.P."/>
            <person name="Lee M.D."/>
            <person name="Amend J.P."/>
        </authorList>
    </citation>
    <scope>NUCLEOTIDE SEQUENCE [LARGE SCALE GENOMIC DNA]</scope>
    <source>
        <strain evidence="17">SURF_46</strain>
    </source>
</reference>
<keyword evidence="6" id="KW-0808">Transferase</keyword>
<evidence type="ECO:0000256" key="11">
    <source>
        <dbReference type="ARBA" id="ARBA00023004"/>
    </source>
</evidence>
<dbReference type="SFLD" id="SFLDS00029">
    <property type="entry name" value="Radical_SAM"/>
    <property type="match status" value="1"/>
</dbReference>
<dbReference type="PANTHER" id="PTHR11135:SF2">
    <property type="entry name" value="ELONGATOR COMPLEX PROTEIN 3"/>
    <property type="match status" value="1"/>
</dbReference>
<evidence type="ECO:0000256" key="3">
    <source>
        <dbReference type="ARBA" id="ARBA00005494"/>
    </source>
</evidence>
<dbReference type="SUPFAM" id="SSF55729">
    <property type="entry name" value="Acyl-CoA N-acyltransferases (Nat)"/>
    <property type="match status" value="1"/>
</dbReference>
<dbReference type="Gene3D" id="3.30.750.200">
    <property type="match status" value="1"/>
</dbReference>
<dbReference type="InterPro" id="IPR007197">
    <property type="entry name" value="rSAM"/>
</dbReference>
<comment type="pathway">
    <text evidence="2">tRNA modification.</text>
</comment>
<dbReference type="SUPFAM" id="SSF102114">
    <property type="entry name" value="Radical SAM enzymes"/>
    <property type="match status" value="1"/>
</dbReference>
<keyword evidence="5" id="KW-0820">tRNA-binding</keyword>
<evidence type="ECO:0000256" key="14">
    <source>
        <dbReference type="ARBA" id="ARBA00044771"/>
    </source>
</evidence>
<dbReference type="InterPro" id="IPR034687">
    <property type="entry name" value="ELP3-like"/>
</dbReference>
<dbReference type="SFLD" id="SFLDF00344">
    <property type="entry name" value="ELP3-like"/>
    <property type="match status" value="1"/>
</dbReference>
<dbReference type="InterPro" id="IPR058240">
    <property type="entry name" value="rSAM_sf"/>
</dbReference>
<dbReference type="GO" id="GO:0106261">
    <property type="term" value="F:tRNA uridine(34) acetyltransferase activity"/>
    <property type="evidence" value="ECO:0007669"/>
    <property type="project" value="UniProtKB-EC"/>
</dbReference>
<dbReference type="GO" id="GO:0000049">
    <property type="term" value="F:tRNA binding"/>
    <property type="evidence" value="ECO:0007669"/>
    <property type="project" value="UniProtKB-KW"/>
</dbReference>
<keyword evidence="4" id="KW-0004">4Fe-4S</keyword>
<dbReference type="SMART" id="SM00729">
    <property type="entry name" value="Elp3"/>
    <property type="match status" value="1"/>
</dbReference>
<gene>
    <name evidence="17" type="ORF">C4561_01035</name>
</gene>
<evidence type="ECO:0000256" key="6">
    <source>
        <dbReference type="ARBA" id="ARBA00022679"/>
    </source>
</evidence>
<comment type="cofactor">
    <cofactor evidence="1">
        <name>[4Fe-4S] cluster</name>
        <dbReference type="ChEBI" id="CHEBI:49883"/>
    </cofactor>
</comment>
<dbReference type="InterPro" id="IPR032432">
    <property type="entry name" value="Radical_SAM_C"/>
</dbReference>
<evidence type="ECO:0000256" key="13">
    <source>
        <dbReference type="ARBA" id="ARBA00023315"/>
    </source>
</evidence>
<dbReference type="Gene3D" id="3.40.630.30">
    <property type="match status" value="1"/>
</dbReference>
<dbReference type="GO" id="GO:0005737">
    <property type="term" value="C:cytoplasm"/>
    <property type="evidence" value="ECO:0007669"/>
    <property type="project" value="TreeGrafter"/>
</dbReference>
<evidence type="ECO:0000256" key="15">
    <source>
        <dbReference type="ARBA" id="ARBA00047372"/>
    </source>
</evidence>
<evidence type="ECO:0000256" key="1">
    <source>
        <dbReference type="ARBA" id="ARBA00001966"/>
    </source>
</evidence>
<accession>A0A3A4ZFA2</accession>
<comment type="similarity">
    <text evidence="3">Belongs to the ELP3 family.</text>
</comment>
<dbReference type="NCBIfam" id="TIGR01211">
    <property type="entry name" value="ELP3"/>
    <property type="match status" value="1"/>
</dbReference>
<dbReference type="InterPro" id="IPR006638">
    <property type="entry name" value="Elp3/MiaA/NifB-like_rSAM"/>
</dbReference>
<dbReference type="EMBL" id="QZJF01000006">
    <property type="protein sequence ID" value="RJR27855.1"/>
    <property type="molecule type" value="Genomic_DNA"/>
</dbReference>
<keyword evidence="11" id="KW-0408">Iron</keyword>
<keyword evidence="12" id="KW-0411">Iron-sulfur</keyword>
<evidence type="ECO:0000256" key="10">
    <source>
        <dbReference type="ARBA" id="ARBA00022884"/>
    </source>
</evidence>
<comment type="catalytic activity">
    <reaction evidence="15">
        <text>uridine(34) in tRNA + acetyl-CoA + S-adenosyl-L-methionine + H2O = 5-(carboxymethyl)uridine(34) in tRNA + 5'-deoxyadenosine + L-methionine + CoA + 2 H(+)</text>
        <dbReference type="Rhea" id="RHEA:61020"/>
        <dbReference type="Rhea" id="RHEA-COMP:10407"/>
        <dbReference type="Rhea" id="RHEA-COMP:11727"/>
        <dbReference type="ChEBI" id="CHEBI:15377"/>
        <dbReference type="ChEBI" id="CHEBI:15378"/>
        <dbReference type="ChEBI" id="CHEBI:17319"/>
        <dbReference type="ChEBI" id="CHEBI:57287"/>
        <dbReference type="ChEBI" id="CHEBI:57288"/>
        <dbReference type="ChEBI" id="CHEBI:57844"/>
        <dbReference type="ChEBI" id="CHEBI:59789"/>
        <dbReference type="ChEBI" id="CHEBI:65315"/>
        <dbReference type="ChEBI" id="CHEBI:74882"/>
        <dbReference type="EC" id="2.3.1.311"/>
    </reaction>
    <physiologicalReaction direction="left-to-right" evidence="15">
        <dbReference type="Rhea" id="RHEA:61021"/>
    </physiologicalReaction>
</comment>
<organism evidence="17 18">
    <name type="scientific">candidate division WWE3 bacterium</name>
    <dbReference type="NCBI Taxonomy" id="2053526"/>
    <lineage>
        <taxon>Bacteria</taxon>
        <taxon>Katanobacteria</taxon>
    </lineage>
</organism>
<dbReference type="GO" id="GO:0051539">
    <property type="term" value="F:4 iron, 4 sulfur cluster binding"/>
    <property type="evidence" value="ECO:0007669"/>
    <property type="project" value="UniProtKB-KW"/>
</dbReference>